<keyword evidence="3" id="KW-1185">Reference proteome</keyword>
<proteinExistence type="predicted"/>
<evidence type="ECO:0000313" key="2">
    <source>
        <dbReference type="EnsemblMetazoa" id="CJA25510b.1"/>
    </source>
</evidence>
<organism evidence="2 3">
    <name type="scientific">Caenorhabditis japonica</name>
    <dbReference type="NCBI Taxonomy" id="281687"/>
    <lineage>
        <taxon>Eukaryota</taxon>
        <taxon>Metazoa</taxon>
        <taxon>Ecdysozoa</taxon>
        <taxon>Nematoda</taxon>
        <taxon>Chromadorea</taxon>
        <taxon>Rhabditida</taxon>
        <taxon>Rhabditina</taxon>
        <taxon>Rhabditomorpha</taxon>
        <taxon>Rhabditoidea</taxon>
        <taxon>Rhabditidae</taxon>
        <taxon>Peloderinae</taxon>
        <taxon>Caenorhabditis</taxon>
    </lineage>
</organism>
<accession>A0A8R1E9P1</accession>
<name>A0A8R1E9P1_CAEJA</name>
<feature type="region of interest" description="Disordered" evidence="1">
    <location>
        <begin position="73"/>
        <end position="94"/>
    </location>
</feature>
<evidence type="ECO:0000256" key="1">
    <source>
        <dbReference type="SAM" id="MobiDB-lite"/>
    </source>
</evidence>
<protein>
    <submittedName>
        <fullName evidence="2">Uncharacterized protein</fullName>
    </submittedName>
</protein>
<reference evidence="3" key="1">
    <citation type="submission" date="2010-08" db="EMBL/GenBank/DDBJ databases">
        <authorList>
            <consortium name="Caenorhabditis japonica Sequencing Consortium"/>
            <person name="Wilson R.K."/>
        </authorList>
    </citation>
    <scope>NUCLEOTIDE SEQUENCE [LARGE SCALE GENOMIC DNA]</scope>
    <source>
        <strain evidence="3">DF5081</strain>
    </source>
</reference>
<feature type="region of interest" description="Disordered" evidence="1">
    <location>
        <begin position="15"/>
        <end position="40"/>
    </location>
</feature>
<dbReference type="Proteomes" id="UP000005237">
    <property type="component" value="Unassembled WGS sequence"/>
</dbReference>
<evidence type="ECO:0000313" key="3">
    <source>
        <dbReference type="Proteomes" id="UP000005237"/>
    </source>
</evidence>
<dbReference type="AlphaFoldDB" id="A0A8R1E9P1"/>
<reference evidence="2" key="2">
    <citation type="submission" date="2022-06" db="UniProtKB">
        <authorList>
            <consortium name="EnsemblMetazoa"/>
        </authorList>
    </citation>
    <scope>IDENTIFICATION</scope>
    <source>
        <strain evidence="2">DF5081</strain>
    </source>
</reference>
<sequence length="94" mass="10704">MEYLTLAKAQGVDSSSLQCTGVSKAPLSARESTNERESSELVRIQNHVERLIQEKRALEMLAQQLKKQLVTERQAHAATKRDIERLKQSQDNKK</sequence>
<dbReference type="EnsemblMetazoa" id="CJA25510b.1">
    <property type="protein sequence ID" value="CJA25510b.1"/>
    <property type="gene ID" value="WBGene00181082"/>
</dbReference>